<dbReference type="OrthoDB" id="8686772at2"/>
<dbReference type="STRING" id="1470563.SAMN05444000_1034"/>
<evidence type="ECO:0008006" key="3">
    <source>
        <dbReference type="Google" id="ProtNLM"/>
    </source>
</evidence>
<protein>
    <recommendedName>
        <fullName evidence="3">DUF4157 domain-containing protein</fullName>
    </recommendedName>
</protein>
<dbReference type="EMBL" id="FQZQ01000003">
    <property type="protein sequence ID" value="SHI76532.1"/>
    <property type="molecule type" value="Genomic_DNA"/>
</dbReference>
<reference evidence="2" key="1">
    <citation type="submission" date="2016-11" db="EMBL/GenBank/DDBJ databases">
        <authorList>
            <person name="Varghese N."/>
            <person name="Submissions S."/>
        </authorList>
    </citation>
    <scope>NUCLEOTIDE SEQUENCE [LARGE SCALE GENOMIC DNA]</scope>
    <source>
        <strain evidence="2">DSM 100564</strain>
    </source>
</reference>
<evidence type="ECO:0000313" key="1">
    <source>
        <dbReference type="EMBL" id="SHI76532.1"/>
    </source>
</evidence>
<organism evidence="1 2">
    <name type="scientific">Shimia gijangensis</name>
    <dbReference type="NCBI Taxonomy" id="1470563"/>
    <lineage>
        <taxon>Bacteria</taxon>
        <taxon>Pseudomonadati</taxon>
        <taxon>Pseudomonadota</taxon>
        <taxon>Alphaproteobacteria</taxon>
        <taxon>Rhodobacterales</taxon>
        <taxon>Roseobacteraceae</taxon>
    </lineage>
</organism>
<gene>
    <name evidence="1" type="ORF">SAMN05444000_1034</name>
</gene>
<keyword evidence="2" id="KW-1185">Reference proteome</keyword>
<accession>A0A1M6DTL3</accession>
<proteinExistence type="predicted"/>
<name>A0A1M6DTL3_9RHOB</name>
<dbReference type="PROSITE" id="PS51257">
    <property type="entry name" value="PROKAR_LIPOPROTEIN"/>
    <property type="match status" value="1"/>
</dbReference>
<evidence type="ECO:0000313" key="2">
    <source>
        <dbReference type="Proteomes" id="UP000183982"/>
    </source>
</evidence>
<dbReference type="RefSeq" id="WP_073249290.1">
    <property type="nucleotide sequence ID" value="NZ_FQZQ01000003.1"/>
</dbReference>
<dbReference type="AlphaFoldDB" id="A0A1M6DTL3"/>
<sequence>MRAALLIPLVLLTSCARPLTPAEKAFAHDLHGSTINTNAPAIVADIPMSVATFKREKRARLACRERIFPEPKSETVTVSPAAVVLWNTAYFSESWYRKDFLKGYPDKMNLMDAMLFAHEITHVWQWQNRATTGYSPWRAAQEHEPGGDPYLFDISTATSFLDYGYEQQASIVEEYVCCAMLDPDAPRTERLASLISQAIPVNDLPIPSEITLPWKGAQIQGICG</sequence>
<dbReference type="Proteomes" id="UP000183982">
    <property type="component" value="Unassembled WGS sequence"/>
</dbReference>